<evidence type="ECO:0000256" key="1">
    <source>
        <dbReference type="SAM" id="SignalP"/>
    </source>
</evidence>
<evidence type="ECO:0000313" key="3">
    <source>
        <dbReference type="Proteomes" id="UP000500961"/>
    </source>
</evidence>
<dbReference type="AlphaFoldDB" id="A0A7D3XJI7"/>
<protein>
    <recommendedName>
        <fullName evidence="4">Lipoprotein</fullName>
    </recommendedName>
</protein>
<keyword evidence="3" id="KW-1185">Reference proteome</keyword>
<organism evidence="2 3">
    <name type="scientific">Tenuifilum thalassicum</name>
    <dbReference type="NCBI Taxonomy" id="2590900"/>
    <lineage>
        <taxon>Bacteria</taxon>
        <taxon>Pseudomonadati</taxon>
        <taxon>Bacteroidota</taxon>
        <taxon>Bacteroidia</taxon>
        <taxon>Bacteroidales</taxon>
        <taxon>Tenuifilaceae</taxon>
        <taxon>Tenuifilum</taxon>
    </lineage>
</organism>
<dbReference type="KEGG" id="ttz:FHG85_01150"/>
<sequence length="185" mass="21107">MKQIVYLSFAFLAFLFACNNVTFDKPQPIGGEELKSLSEAFPGIYVSADNDTLKISSNSINFTISKDDNISGTLGDNMQVKRFGNNFVVNSVDSVWNRAVWVPFLFEPNDSMLNISYIDYSKEQLVKLEQLVKDICKYEILKNDRGENTKIILKPKSTSEFEKLVKAGVFNKTIKLRNQKRSNQR</sequence>
<dbReference type="EMBL" id="CP041345">
    <property type="protein sequence ID" value="QKG78930.1"/>
    <property type="molecule type" value="Genomic_DNA"/>
</dbReference>
<evidence type="ECO:0000313" key="2">
    <source>
        <dbReference type="EMBL" id="QKG78930.1"/>
    </source>
</evidence>
<feature type="chain" id="PRO_5029672115" description="Lipoprotein" evidence="1">
    <location>
        <begin position="23"/>
        <end position="185"/>
    </location>
</feature>
<evidence type="ECO:0008006" key="4">
    <source>
        <dbReference type="Google" id="ProtNLM"/>
    </source>
</evidence>
<dbReference type="PROSITE" id="PS51257">
    <property type="entry name" value="PROKAR_LIPOPROTEIN"/>
    <property type="match status" value="1"/>
</dbReference>
<name>A0A7D3XJI7_9BACT</name>
<dbReference type="Proteomes" id="UP000500961">
    <property type="component" value="Chromosome"/>
</dbReference>
<proteinExistence type="predicted"/>
<accession>A0A7D3XJI7</accession>
<dbReference type="RefSeq" id="WP_173072446.1">
    <property type="nucleotide sequence ID" value="NZ_CP041345.1"/>
</dbReference>
<reference evidence="2 3" key="1">
    <citation type="submission" date="2019-07" db="EMBL/GenBank/DDBJ databases">
        <title>Thalassofilum flectens gen. nov., sp. nov., a novel moderate thermophilic anaerobe from a shallow sea hot spring in Kunashir Island (Russia), representing a new family in the order Bacteroidales, and proposal of Thalassofilacea fam. nov.</title>
        <authorList>
            <person name="Kochetkova T.V."/>
            <person name="Podosokorskaya O.A."/>
            <person name="Novikov A."/>
            <person name="Elcheninov A.G."/>
            <person name="Toshchakov S.V."/>
            <person name="Kublanov I.V."/>
        </authorList>
    </citation>
    <scope>NUCLEOTIDE SEQUENCE [LARGE SCALE GENOMIC DNA]</scope>
    <source>
        <strain evidence="2 3">38-H</strain>
    </source>
</reference>
<keyword evidence="1" id="KW-0732">Signal</keyword>
<gene>
    <name evidence="2" type="ORF">FHG85_01150</name>
</gene>
<feature type="signal peptide" evidence="1">
    <location>
        <begin position="1"/>
        <end position="22"/>
    </location>
</feature>